<evidence type="ECO:0000256" key="3">
    <source>
        <dbReference type="ARBA" id="ARBA00022833"/>
    </source>
</evidence>
<comment type="caution">
    <text evidence="7">The sequence shown here is derived from an EMBL/GenBank/DDBJ whole genome shotgun (WGS) entry which is preliminary data.</text>
</comment>
<keyword evidence="1" id="KW-0479">Metal-binding</keyword>
<feature type="compositionally biased region" description="Basic and acidic residues" evidence="5">
    <location>
        <begin position="429"/>
        <end position="438"/>
    </location>
</feature>
<dbReference type="Proteomes" id="UP000323000">
    <property type="component" value="Chromosome 12"/>
</dbReference>
<keyword evidence="3" id="KW-0862">Zinc</keyword>
<dbReference type="OrthoDB" id="1939383at2759"/>
<dbReference type="InterPro" id="IPR006564">
    <property type="entry name" value="Znf_PMZ"/>
</dbReference>
<accession>A0A5C7GVF2</accession>
<feature type="region of interest" description="Disordered" evidence="5">
    <location>
        <begin position="416"/>
        <end position="438"/>
    </location>
</feature>
<feature type="region of interest" description="Disordered" evidence="5">
    <location>
        <begin position="1"/>
        <end position="24"/>
    </location>
</feature>
<dbReference type="AlphaFoldDB" id="A0A5C7GVF2"/>
<dbReference type="SMART" id="SM00575">
    <property type="entry name" value="ZnF_PMZ"/>
    <property type="match status" value="1"/>
</dbReference>
<dbReference type="PANTHER" id="PTHR31973:SF187">
    <property type="entry name" value="MUTATOR TRANSPOSASE MUDRA PROTEIN"/>
    <property type="match status" value="1"/>
</dbReference>
<dbReference type="EMBL" id="VAHF01000012">
    <property type="protein sequence ID" value="TXG48683.1"/>
    <property type="molecule type" value="Genomic_DNA"/>
</dbReference>
<evidence type="ECO:0000256" key="5">
    <source>
        <dbReference type="SAM" id="MobiDB-lite"/>
    </source>
</evidence>
<evidence type="ECO:0000256" key="2">
    <source>
        <dbReference type="ARBA" id="ARBA00022771"/>
    </source>
</evidence>
<dbReference type="PROSITE" id="PS50966">
    <property type="entry name" value="ZF_SWIM"/>
    <property type="match status" value="1"/>
</dbReference>
<feature type="domain" description="SWIM-type" evidence="6">
    <location>
        <begin position="334"/>
        <end position="366"/>
    </location>
</feature>
<protein>
    <recommendedName>
        <fullName evidence="6">SWIM-type domain-containing protein</fullName>
    </recommendedName>
</protein>
<keyword evidence="8" id="KW-1185">Reference proteome</keyword>
<evidence type="ECO:0000256" key="4">
    <source>
        <dbReference type="PROSITE-ProRule" id="PRU00325"/>
    </source>
</evidence>
<evidence type="ECO:0000256" key="1">
    <source>
        <dbReference type="ARBA" id="ARBA00022723"/>
    </source>
</evidence>
<proteinExistence type="predicted"/>
<sequence>MKRDGVGLDGDYGDEENNDYGDGVGVGVDGDNGDGVDTDKSHVKVDKLLRGVPFQKDGNEIKFSVGQTFANKEVCNNKEAKIKWIASKFDSTVKSNPSINVKVLCDLLLDKFNVSVNLKRLYGVKHRVLMKIRSDHARSFKYPWQYAYTLNQTNPGAAIHMRVQKPLSTFHILFLSFKAHKLGFLEGCRPFIGLDGCHLKGHYGGILLSAMALDANSGMFPLAVCICEKKTKQKGLIKALSKHFPNTSKRFCVRHIYANFRGSYCGDSFKKLFWKASRSINVYVFKAALNDIVIRCDHVPNNMIKAFNSLFGTHRSQTYLRDQEYEIMGQDGTFAMKLRQYNCRCGSWQISGIPCPHAMAVISHNYGKEALRDMVPRYVHQCLTKSAYMQIYMGMIHPVPNQKMWPEIKADEVLPPPFQVQPGRPMMQRKRESGEKGK</sequence>
<evidence type="ECO:0000313" key="7">
    <source>
        <dbReference type="EMBL" id="TXG48683.1"/>
    </source>
</evidence>
<evidence type="ECO:0000259" key="6">
    <source>
        <dbReference type="PROSITE" id="PS50966"/>
    </source>
</evidence>
<dbReference type="PANTHER" id="PTHR31973">
    <property type="entry name" value="POLYPROTEIN, PUTATIVE-RELATED"/>
    <property type="match status" value="1"/>
</dbReference>
<name>A0A5C7GVF2_9ROSI</name>
<dbReference type="GO" id="GO:0008270">
    <property type="term" value="F:zinc ion binding"/>
    <property type="evidence" value="ECO:0007669"/>
    <property type="project" value="UniProtKB-KW"/>
</dbReference>
<organism evidence="7 8">
    <name type="scientific">Acer yangbiense</name>
    <dbReference type="NCBI Taxonomy" id="1000413"/>
    <lineage>
        <taxon>Eukaryota</taxon>
        <taxon>Viridiplantae</taxon>
        <taxon>Streptophyta</taxon>
        <taxon>Embryophyta</taxon>
        <taxon>Tracheophyta</taxon>
        <taxon>Spermatophyta</taxon>
        <taxon>Magnoliopsida</taxon>
        <taxon>eudicotyledons</taxon>
        <taxon>Gunneridae</taxon>
        <taxon>Pentapetalae</taxon>
        <taxon>rosids</taxon>
        <taxon>malvids</taxon>
        <taxon>Sapindales</taxon>
        <taxon>Sapindaceae</taxon>
        <taxon>Hippocastanoideae</taxon>
        <taxon>Acereae</taxon>
        <taxon>Acer</taxon>
    </lineage>
</organism>
<dbReference type="InterPro" id="IPR007527">
    <property type="entry name" value="Znf_SWIM"/>
</dbReference>
<keyword evidence="2 4" id="KW-0863">Zinc-finger</keyword>
<gene>
    <name evidence="7" type="ORF">EZV62_024558</name>
</gene>
<dbReference type="Pfam" id="PF04434">
    <property type="entry name" value="SWIM"/>
    <property type="match status" value="1"/>
</dbReference>
<reference evidence="8" key="1">
    <citation type="journal article" date="2019" name="Gigascience">
        <title>De novo genome assembly of the endangered Acer yangbiense, a plant species with extremely small populations endemic to Yunnan Province, China.</title>
        <authorList>
            <person name="Yang J."/>
            <person name="Wariss H.M."/>
            <person name="Tao L."/>
            <person name="Zhang R."/>
            <person name="Yun Q."/>
            <person name="Hollingsworth P."/>
            <person name="Dao Z."/>
            <person name="Luo G."/>
            <person name="Guo H."/>
            <person name="Ma Y."/>
            <person name="Sun W."/>
        </authorList>
    </citation>
    <scope>NUCLEOTIDE SEQUENCE [LARGE SCALE GENOMIC DNA]</scope>
    <source>
        <strain evidence="8">cv. Malutang</strain>
    </source>
</reference>
<evidence type="ECO:0000313" key="8">
    <source>
        <dbReference type="Proteomes" id="UP000323000"/>
    </source>
</evidence>